<dbReference type="EMBL" id="UOFI01000163">
    <property type="protein sequence ID" value="VAW69461.1"/>
    <property type="molecule type" value="Genomic_DNA"/>
</dbReference>
<dbReference type="InterPro" id="IPR024524">
    <property type="entry name" value="DUF3800"/>
</dbReference>
<dbReference type="AlphaFoldDB" id="A0A3B0XPI2"/>
<name>A0A3B0XPI2_9ZZZZ</name>
<dbReference type="Pfam" id="PF12686">
    <property type="entry name" value="DUF3800"/>
    <property type="match status" value="1"/>
</dbReference>
<accession>A0A3B0XPI2</accession>
<reference evidence="1" key="1">
    <citation type="submission" date="2018-06" db="EMBL/GenBank/DDBJ databases">
        <authorList>
            <person name="Zhirakovskaya E."/>
        </authorList>
    </citation>
    <scope>NUCLEOTIDE SEQUENCE</scope>
</reference>
<protein>
    <recommendedName>
        <fullName evidence="2">DUF3800 domain-containing protein</fullName>
    </recommendedName>
</protein>
<evidence type="ECO:0008006" key="2">
    <source>
        <dbReference type="Google" id="ProtNLM"/>
    </source>
</evidence>
<proteinExistence type="predicted"/>
<sequence>MIIYLDESGDLGWKLDAPYRNGGSSRHITIASLVASPDKKHLPKRLIKKLYTKFKWPTNIEKKWSEMTLIERVWFAKKANELSIRHPNDIRYISITVKKENVQSHIRLDANKLYNYMIGLSLLDEMRKHKNIVFIPDPRSIKVESGNSLHDYLQTKLWFELSSQTILETQPCDSATNRNVQFSDMLSGIVQGHFEDGNSQPWAELRTNINYKTLFF</sequence>
<evidence type="ECO:0000313" key="1">
    <source>
        <dbReference type="EMBL" id="VAW69461.1"/>
    </source>
</evidence>
<gene>
    <name evidence="1" type="ORF">MNBD_GAMMA09-1760</name>
</gene>
<organism evidence="1">
    <name type="scientific">hydrothermal vent metagenome</name>
    <dbReference type="NCBI Taxonomy" id="652676"/>
    <lineage>
        <taxon>unclassified sequences</taxon>
        <taxon>metagenomes</taxon>
        <taxon>ecological metagenomes</taxon>
    </lineage>
</organism>